<evidence type="ECO:0000256" key="3">
    <source>
        <dbReference type="ARBA" id="ARBA00022475"/>
    </source>
</evidence>
<keyword evidence="4" id="KW-0449">Lipoprotein</keyword>
<sequence>MLQASGVYNQLELKQSLDSRFTLFVPVDHAFADIPRSIALQSLPSDQKILVLKAHVLPIYYPLSLLLTTTNPEQITLAT</sequence>
<evidence type="ECO:0000256" key="7">
    <source>
        <dbReference type="ARBA" id="ARBA00024686"/>
    </source>
</evidence>
<evidence type="ECO:0000259" key="8">
    <source>
        <dbReference type="PROSITE" id="PS50213"/>
    </source>
</evidence>
<evidence type="ECO:0000256" key="5">
    <source>
        <dbReference type="ARBA" id="ARBA00022729"/>
    </source>
</evidence>
<dbReference type="GO" id="GO:0009834">
    <property type="term" value="P:plant-type secondary cell wall biogenesis"/>
    <property type="evidence" value="ECO:0007669"/>
    <property type="project" value="TreeGrafter"/>
</dbReference>
<name>A0A392PVZ4_9FABA</name>
<dbReference type="AlphaFoldDB" id="A0A392PVZ4"/>
<comment type="subcellular location">
    <subcellularLocation>
        <location evidence="1">Cell membrane</location>
        <topology evidence="1">Lipid-anchor</topology>
        <topology evidence="1">GPI-anchor</topology>
    </subcellularLocation>
</comment>
<evidence type="ECO:0000256" key="6">
    <source>
        <dbReference type="ARBA" id="ARBA00023136"/>
    </source>
</evidence>
<proteinExistence type="inferred from homology"/>
<dbReference type="Gene3D" id="2.30.180.10">
    <property type="entry name" value="FAS1 domain"/>
    <property type="match status" value="1"/>
</dbReference>
<protein>
    <submittedName>
        <fullName evidence="9">Fasciclin-like arabinogalactan protein</fullName>
    </submittedName>
</protein>
<keyword evidence="6" id="KW-0472">Membrane</keyword>
<evidence type="ECO:0000313" key="9">
    <source>
        <dbReference type="EMBL" id="MCI16241.1"/>
    </source>
</evidence>
<dbReference type="SUPFAM" id="SSF82153">
    <property type="entry name" value="FAS1 domain"/>
    <property type="match status" value="1"/>
</dbReference>
<dbReference type="InterPro" id="IPR045003">
    <property type="entry name" value="FLA_A"/>
</dbReference>
<dbReference type="InterPro" id="IPR036378">
    <property type="entry name" value="FAS1_dom_sf"/>
</dbReference>
<dbReference type="Pfam" id="PF02469">
    <property type="entry name" value="Fasciclin"/>
    <property type="match status" value="1"/>
</dbReference>
<dbReference type="EMBL" id="LXQA010100015">
    <property type="protein sequence ID" value="MCI16241.1"/>
    <property type="molecule type" value="Genomic_DNA"/>
</dbReference>
<comment type="similarity">
    <text evidence="2">Belongs to the fasciclin-like AGP family.</text>
</comment>
<accession>A0A392PVZ4</accession>
<dbReference type="GO" id="GO:0098552">
    <property type="term" value="C:side of membrane"/>
    <property type="evidence" value="ECO:0007669"/>
    <property type="project" value="UniProtKB-KW"/>
</dbReference>
<keyword evidence="5" id="KW-0732">Signal</keyword>
<keyword evidence="4" id="KW-0336">GPI-anchor</keyword>
<evidence type="ECO:0000256" key="1">
    <source>
        <dbReference type="ARBA" id="ARBA00004609"/>
    </source>
</evidence>
<evidence type="ECO:0000256" key="2">
    <source>
        <dbReference type="ARBA" id="ARBA00007843"/>
    </source>
</evidence>
<evidence type="ECO:0000256" key="4">
    <source>
        <dbReference type="ARBA" id="ARBA00022622"/>
    </source>
</evidence>
<keyword evidence="10" id="KW-1185">Reference proteome</keyword>
<dbReference type="PANTHER" id="PTHR32077">
    <property type="entry name" value="FASCICLIN-LIKE ARABINOGALACTAN PROTEIN"/>
    <property type="match status" value="1"/>
</dbReference>
<dbReference type="GO" id="GO:0005886">
    <property type="term" value="C:plasma membrane"/>
    <property type="evidence" value="ECO:0007669"/>
    <property type="project" value="UniProtKB-SubCell"/>
</dbReference>
<dbReference type="PROSITE" id="PS50213">
    <property type="entry name" value="FAS1"/>
    <property type="match status" value="1"/>
</dbReference>
<dbReference type="InterPro" id="IPR000782">
    <property type="entry name" value="FAS1_domain"/>
</dbReference>
<organism evidence="9 10">
    <name type="scientific">Trifolium medium</name>
    <dbReference type="NCBI Taxonomy" id="97028"/>
    <lineage>
        <taxon>Eukaryota</taxon>
        <taxon>Viridiplantae</taxon>
        <taxon>Streptophyta</taxon>
        <taxon>Embryophyta</taxon>
        <taxon>Tracheophyta</taxon>
        <taxon>Spermatophyta</taxon>
        <taxon>Magnoliopsida</taxon>
        <taxon>eudicotyledons</taxon>
        <taxon>Gunneridae</taxon>
        <taxon>Pentapetalae</taxon>
        <taxon>rosids</taxon>
        <taxon>fabids</taxon>
        <taxon>Fabales</taxon>
        <taxon>Fabaceae</taxon>
        <taxon>Papilionoideae</taxon>
        <taxon>50 kb inversion clade</taxon>
        <taxon>NPAAA clade</taxon>
        <taxon>Hologalegina</taxon>
        <taxon>IRL clade</taxon>
        <taxon>Trifolieae</taxon>
        <taxon>Trifolium</taxon>
    </lineage>
</organism>
<dbReference type="Proteomes" id="UP000265520">
    <property type="component" value="Unassembled WGS sequence"/>
</dbReference>
<keyword evidence="3" id="KW-1003">Cell membrane</keyword>
<reference evidence="9 10" key="1">
    <citation type="journal article" date="2018" name="Front. Plant Sci.">
        <title>Red Clover (Trifolium pratense) and Zigzag Clover (T. medium) - A Picture of Genomic Similarities and Differences.</title>
        <authorList>
            <person name="Dluhosova J."/>
            <person name="Istvanek J."/>
            <person name="Nedelnik J."/>
            <person name="Repkova J."/>
        </authorList>
    </citation>
    <scope>NUCLEOTIDE SEQUENCE [LARGE SCALE GENOMIC DNA]</scope>
    <source>
        <strain evidence="10">cv. 10/8</strain>
        <tissue evidence="9">Leaf</tissue>
    </source>
</reference>
<dbReference type="PANTHER" id="PTHR32077:SF86">
    <property type="entry name" value="FAS1 DOMAIN-CONTAINING PROTEIN SELMODRAFT_448915"/>
    <property type="match status" value="1"/>
</dbReference>
<feature type="domain" description="FAS1" evidence="8">
    <location>
        <begin position="1"/>
        <end position="79"/>
    </location>
</feature>
<comment type="function">
    <text evidence="7">May be a cell surface adhesion protein.</text>
</comment>
<evidence type="ECO:0000313" key="10">
    <source>
        <dbReference type="Proteomes" id="UP000265520"/>
    </source>
</evidence>
<comment type="caution">
    <text evidence="9">The sequence shown here is derived from an EMBL/GenBank/DDBJ whole genome shotgun (WGS) entry which is preliminary data.</text>
</comment>
<keyword evidence="4" id="KW-0325">Glycoprotein</keyword>